<name>Q170M3_AEDAE</name>
<protein>
    <submittedName>
        <fullName evidence="1">AAEL007866-PA</fullName>
    </submittedName>
</protein>
<reference evidence="1" key="1">
    <citation type="submission" date="2005-10" db="EMBL/GenBank/DDBJ databases">
        <authorList>
            <person name="Loftus B.J."/>
            <person name="Nene V.M."/>
            <person name="Hannick L.I."/>
            <person name="Bidwell S."/>
            <person name="Haas B."/>
            <person name="Amedeo P."/>
            <person name="Orvis J."/>
            <person name="Wortman J.R."/>
            <person name="White O.R."/>
            <person name="Salzberg S."/>
            <person name="Shumway M."/>
            <person name="Koo H."/>
            <person name="Zhao Y."/>
            <person name="Holmes M."/>
            <person name="Miller J."/>
            <person name="Schatz M."/>
            <person name="Pop M."/>
            <person name="Pai G."/>
            <person name="Utterback T."/>
            <person name="Rogers Y.-H."/>
            <person name="Kravitz S."/>
            <person name="Fraser C.M."/>
        </authorList>
    </citation>
    <scope>NUCLEOTIDE SEQUENCE</scope>
    <source>
        <strain evidence="1">Liverpool</strain>
    </source>
</reference>
<dbReference type="Proteomes" id="UP000682892">
    <property type="component" value="Unassembled WGS sequence"/>
</dbReference>
<evidence type="ECO:0000313" key="1">
    <source>
        <dbReference type="EMBL" id="EAT40427.1"/>
    </source>
</evidence>
<reference evidence="1" key="2">
    <citation type="journal article" date="2007" name="Science">
        <title>Genome sequence of Aedes aegypti, a major arbovirus vector.</title>
        <authorList>
            <person name="Nene V."/>
            <person name="Wortman J.R."/>
            <person name="Lawson D."/>
            <person name="Haas B."/>
            <person name="Kodira C."/>
            <person name="Tu Z.J."/>
            <person name="Loftus B."/>
            <person name="Xi Z."/>
            <person name="Megy K."/>
            <person name="Grabherr M."/>
            <person name="Ren Q."/>
            <person name="Zdobnov E.M."/>
            <person name="Lobo N.F."/>
            <person name="Campbell K.S."/>
            <person name="Brown S.E."/>
            <person name="Bonaldo M.F."/>
            <person name="Zhu J."/>
            <person name="Sinkins S.P."/>
            <person name="Hogenkamp D.G."/>
            <person name="Amedeo P."/>
            <person name="Arensburger P."/>
            <person name="Atkinson P.W."/>
            <person name="Bidwell S."/>
            <person name="Biedler J."/>
            <person name="Birney E."/>
            <person name="Bruggner R.V."/>
            <person name="Costas J."/>
            <person name="Coy M.R."/>
            <person name="Crabtree J."/>
            <person name="Crawford M."/>
            <person name="Debruyn B."/>
            <person name="Decaprio D."/>
            <person name="Eiglmeier K."/>
            <person name="Eisenstadt E."/>
            <person name="El-Dorry H."/>
            <person name="Gelbart W.M."/>
            <person name="Gomes S.L."/>
            <person name="Hammond M."/>
            <person name="Hannick L.I."/>
            <person name="Hogan J.R."/>
            <person name="Holmes M.H."/>
            <person name="Jaffe D."/>
            <person name="Johnston J.S."/>
            <person name="Kennedy R.C."/>
            <person name="Koo H."/>
            <person name="Kravitz S."/>
            <person name="Kriventseva E.V."/>
            <person name="Kulp D."/>
            <person name="Labutti K."/>
            <person name="Lee E."/>
            <person name="Li S."/>
            <person name="Lovin D.D."/>
            <person name="Mao C."/>
            <person name="Mauceli E."/>
            <person name="Menck C.F."/>
            <person name="Miller J.R."/>
            <person name="Montgomery P."/>
            <person name="Mori A."/>
            <person name="Nascimento A.L."/>
            <person name="Naveira H.F."/>
            <person name="Nusbaum C."/>
            <person name="O'leary S."/>
            <person name="Orvis J."/>
            <person name="Pertea M."/>
            <person name="Quesneville H."/>
            <person name="Reidenbach K.R."/>
            <person name="Rogers Y.H."/>
            <person name="Roth C.W."/>
            <person name="Schneider J.R."/>
            <person name="Schatz M."/>
            <person name="Shumway M."/>
            <person name="Stanke M."/>
            <person name="Stinson E.O."/>
            <person name="Tubio J.M."/>
            <person name="Vanzee J.P."/>
            <person name="Verjovski-Almeida S."/>
            <person name="Werner D."/>
            <person name="White O."/>
            <person name="Wyder S."/>
            <person name="Zeng Q."/>
            <person name="Zhao Q."/>
            <person name="Zhao Y."/>
            <person name="Hill C.A."/>
            <person name="Raikhel A.S."/>
            <person name="Soares M.B."/>
            <person name="Knudson D.L."/>
            <person name="Lee N.H."/>
            <person name="Galagan J."/>
            <person name="Salzberg S.L."/>
            <person name="Paulsen I.T."/>
            <person name="Dimopoulos G."/>
            <person name="Collins F.H."/>
            <person name="Birren B."/>
            <person name="Fraser-Liggett C.M."/>
            <person name="Severson D.W."/>
        </authorList>
    </citation>
    <scope>NUCLEOTIDE SEQUENCE [LARGE SCALE GENOMIC DNA]</scope>
    <source>
        <strain evidence="1">Liverpool</strain>
    </source>
</reference>
<gene>
    <name evidence="1" type="ORF">AaeL_AAEL007866</name>
</gene>
<evidence type="ECO:0000313" key="2">
    <source>
        <dbReference type="Proteomes" id="UP000682892"/>
    </source>
</evidence>
<organism evidence="1 2">
    <name type="scientific">Aedes aegypti</name>
    <name type="common">Yellowfever mosquito</name>
    <name type="synonym">Culex aegypti</name>
    <dbReference type="NCBI Taxonomy" id="7159"/>
    <lineage>
        <taxon>Eukaryota</taxon>
        <taxon>Metazoa</taxon>
        <taxon>Ecdysozoa</taxon>
        <taxon>Arthropoda</taxon>
        <taxon>Hexapoda</taxon>
        <taxon>Insecta</taxon>
        <taxon>Pterygota</taxon>
        <taxon>Neoptera</taxon>
        <taxon>Endopterygota</taxon>
        <taxon>Diptera</taxon>
        <taxon>Nematocera</taxon>
        <taxon>Culicoidea</taxon>
        <taxon>Culicidae</taxon>
        <taxon>Culicinae</taxon>
        <taxon>Aedini</taxon>
        <taxon>Aedes</taxon>
        <taxon>Stegomyia</taxon>
    </lineage>
</organism>
<accession>Q170M3</accession>
<proteinExistence type="predicted"/>
<dbReference type="EMBL" id="CH477471">
    <property type="protein sequence ID" value="EAT40427.1"/>
    <property type="molecule type" value="Genomic_DNA"/>
</dbReference>
<reference evidence="1" key="3">
    <citation type="submission" date="2012-09" db="EMBL/GenBank/DDBJ databases">
        <authorList>
            <consortium name="VectorBase"/>
        </authorList>
    </citation>
    <scope>NUCLEOTIDE SEQUENCE</scope>
    <source>
        <strain evidence="1">Liverpool</strain>
    </source>
</reference>
<dbReference type="HOGENOM" id="CLU_1027500_0_0_1"/>
<dbReference type="AlphaFoldDB" id="Q170M3"/>
<sequence length="271" mass="30599">MIKYHLLRSSRLASYDLITKYLFEMFKETTKECIVSEDKLQCAAARSVAYHALTKHGHPTVYLNMSNSYDSVFDELPKTRRKITLGTESVEMAVYQHTGETKGDLGKLPSRFFSGELENENHHVLRVMTASDYVTSVCGKAVAFQYDFVGFRRTLYGSNVQLKVSQTVSSNCPTYLAGLAVKNDRTIFTDGMFWMSSRKQGNETEYTIEDLETMQAESAFGLNNTRLTVWMTQLTNGYSCLRRGAAPSRGRITSRVTRCKLISLGMSPQFG</sequence>
<dbReference type="PaxDb" id="7159-AAEL007866-PA"/>